<evidence type="ECO:0000256" key="5">
    <source>
        <dbReference type="ARBA" id="ARBA00023004"/>
    </source>
</evidence>
<evidence type="ECO:0000313" key="7">
    <source>
        <dbReference type="Proteomes" id="UP000515211"/>
    </source>
</evidence>
<comment type="similarity">
    <text evidence="1">Belongs to the cytochrome P450 family.</text>
</comment>
<name>A0A9C6WJC7_ARADU</name>
<dbReference type="Gene3D" id="1.10.630.10">
    <property type="entry name" value="Cytochrome P450"/>
    <property type="match status" value="1"/>
</dbReference>
<evidence type="ECO:0000256" key="3">
    <source>
        <dbReference type="ARBA" id="ARBA00022723"/>
    </source>
</evidence>
<reference evidence="8" key="2">
    <citation type="submission" date="2025-08" db="UniProtKB">
        <authorList>
            <consortium name="RefSeq"/>
        </authorList>
    </citation>
    <scope>IDENTIFICATION</scope>
    <source>
        <tissue evidence="8">Whole plant</tissue>
    </source>
</reference>
<dbReference type="GO" id="GO:0005506">
    <property type="term" value="F:iron ion binding"/>
    <property type="evidence" value="ECO:0007669"/>
    <property type="project" value="InterPro"/>
</dbReference>
<sequence>MDLQNLISIFTALLFLFMLLKIAMKKFSSSKDITNLPPGPRKLPIIGNMHNLVGSMPHECLRNLASKYGPLMHLKLGEVSHIIVTSPEMAQEIVKTQDVNFCDRPNVLFARVMNYNRTAIAFGPYGDYWRHVRKICTMELLAPKRVQSFRHIREAEVSELVKAISQSEGSIFNLSQLLLLLLLLLLVYCQEYHGKKILGKPLYIKNKFIRS</sequence>
<dbReference type="InterPro" id="IPR001128">
    <property type="entry name" value="Cyt_P450"/>
</dbReference>
<dbReference type="SUPFAM" id="SSF48264">
    <property type="entry name" value="Cytochrome P450"/>
    <property type="match status" value="1"/>
</dbReference>
<keyword evidence="7" id="KW-1185">Reference proteome</keyword>
<keyword evidence="2" id="KW-0349">Heme</keyword>
<evidence type="ECO:0000256" key="1">
    <source>
        <dbReference type="ARBA" id="ARBA00010617"/>
    </source>
</evidence>
<keyword evidence="4" id="KW-0560">Oxidoreductase</keyword>
<reference evidence="7" key="1">
    <citation type="journal article" date="2016" name="Nat. Genet.">
        <title>The genome sequences of Arachis duranensis and Arachis ipaensis, the diploid ancestors of cultivated peanut.</title>
        <authorList>
            <person name="Bertioli D.J."/>
            <person name="Cannon S.B."/>
            <person name="Froenicke L."/>
            <person name="Huang G."/>
            <person name="Farmer A.D."/>
            <person name="Cannon E.K."/>
            <person name="Liu X."/>
            <person name="Gao D."/>
            <person name="Clevenger J."/>
            <person name="Dash S."/>
            <person name="Ren L."/>
            <person name="Moretzsohn M.C."/>
            <person name="Shirasawa K."/>
            <person name="Huang W."/>
            <person name="Vidigal B."/>
            <person name="Abernathy B."/>
            <person name="Chu Y."/>
            <person name="Niederhuth C.E."/>
            <person name="Umale P."/>
            <person name="Araujo A.C."/>
            <person name="Kozik A."/>
            <person name="Kim K.D."/>
            <person name="Burow M.D."/>
            <person name="Varshney R.K."/>
            <person name="Wang X."/>
            <person name="Zhang X."/>
            <person name="Barkley N."/>
            <person name="Guimaraes P.M."/>
            <person name="Isobe S."/>
            <person name="Guo B."/>
            <person name="Liao B."/>
            <person name="Stalker H.T."/>
            <person name="Schmitz R.J."/>
            <person name="Scheffler B.E."/>
            <person name="Leal-Bertioli S.C."/>
            <person name="Xun X."/>
            <person name="Jackson S.A."/>
            <person name="Michelmore R."/>
            <person name="Ozias-Akins P."/>
        </authorList>
    </citation>
    <scope>NUCLEOTIDE SEQUENCE [LARGE SCALE GENOMIC DNA]</scope>
    <source>
        <strain evidence="7">cv. V14167</strain>
    </source>
</reference>
<dbReference type="Pfam" id="PF00067">
    <property type="entry name" value="p450"/>
    <property type="match status" value="1"/>
</dbReference>
<evidence type="ECO:0000256" key="6">
    <source>
        <dbReference type="SAM" id="Phobius"/>
    </source>
</evidence>
<dbReference type="GO" id="GO:0004497">
    <property type="term" value="F:monooxygenase activity"/>
    <property type="evidence" value="ECO:0007669"/>
    <property type="project" value="InterPro"/>
</dbReference>
<proteinExistence type="inferred from homology"/>
<organism evidence="7 8">
    <name type="scientific">Arachis duranensis</name>
    <name type="common">Wild peanut</name>
    <dbReference type="NCBI Taxonomy" id="130453"/>
    <lineage>
        <taxon>Eukaryota</taxon>
        <taxon>Viridiplantae</taxon>
        <taxon>Streptophyta</taxon>
        <taxon>Embryophyta</taxon>
        <taxon>Tracheophyta</taxon>
        <taxon>Spermatophyta</taxon>
        <taxon>Magnoliopsida</taxon>
        <taxon>eudicotyledons</taxon>
        <taxon>Gunneridae</taxon>
        <taxon>Pentapetalae</taxon>
        <taxon>rosids</taxon>
        <taxon>fabids</taxon>
        <taxon>Fabales</taxon>
        <taxon>Fabaceae</taxon>
        <taxon>Papilionoideae</taxon>
        <taxon>50 kb inversion clade</taxon>
        <taxon>dalbergioids sensu lato</taxon>
        <taxon>Dalbergieae</taxon>
        <taxon>Pterocarpus clade</taxon>
        <taxon>Arachis</taxon>
    </lineage>
</organism>
<dbReference type="InterPro" id="IPR036396">
    <property type="entry name" value="Cyt_P450_sf"/>
</dbReference>
<dbReference type="GeneID" id="127740641"/>
<protein>
    <submittedName>
        <fullName evidence="8">Cytochrome P450 71D10-like</fullName>
    </submittedName>
</protein>
<dbReference type="KEGG" id="adu:127740641"/>
<feature type="transmembrane region" description="Helical" evidence="6">
    <location>
        <begin position="6"/>
        <end position="24"/>
    </location>
</feature>
<accession>A0A9C6WJC7</accession>
<dbReference type="PANTHER" id="PTHR47955:SF8">
    <property type="entry name" value="CYTOCHROME P450 71D11-LIKE"/>
    <property type="match status" value="1"/>
</dbReference>
<evidence type="ECO:0000256" key="4">
    <source>
        <dbReference type="ARBA" id="ARBA00023002"/>
    </source>
</evidence>
<dbReference type="AlphaFoldDB" id="A0A9C6WJC7"/>
<dbReference type="Proteomes" id="UP000515211">
    <property type="component" value="Chromosome 7"/>
</dbReference>
<keyword evidence="6" id="KW-1133">Transmembrane helix</keyword>
<evidence type="ECO:0000256" key="2">
    <source>
        <dbReference type="ARBA" id="ARBA00022617"/>
    </source>
</evidence>
<keyword evidence="6" id="KW-0472">Membrane</keyword>
<dbReference type="GO" id="GO:0016705">
    <property type="term" value="F:oxidoreductase activity, acting on paired donors, with incorporation or reduction of molecular oxygen"/>
    <property type="evidence" value="ECO:0007669"/>
    <property type="project" value="InterPro"/>
</dbReference>
<dbReference type="RefSeq" id="XP_052107854.1">
    <property type="nucleotide sequence ID" value="XM_052251894.1"/>
</dbReference>
<keyword evidence="3" id="KW-0479">Metal-binding</keyword>
<dbReference type="GO" id="GO:0020037">
    <property type="term" value="F:heme binding"/>
    <property type="evidence" value="ECO:0007669"/>
    <property type="project" value="InterPro"/>
</dbReference>
<dbReference type="PANTHER" id="PTHR47955">
    <property type="entry name" value="CYTOCHROME P450 FAMILY 71 PROTEIN"/>
    <property type="match status" value="1"/>
</dbReference>
<keyword evidence="6" id="KW-0812">Transmembrane</keyword>
<evidence type="ECO:0000313" key="8">
    <source>
        <dbReference type="RefSeq" id="XP_052107854.1"/>
    </source>
</evidence>
<gene>
    <name evidence="8" type="primary">LOC127740641</name>
</gene>
<keyword evidence="5" id="KW-0408">Iron</keyword>